<name>A0A1F7X811_9BACT</name>
<dbReference type="AlphaFoldDB" id="A0A1F7X811"/>
<gene>
    <name evidence="1" type="ORF">A2V80_00550</name>
</gene>
<protein>
    <submittedName>
        <fullName evidence="1">Uncharacterized protein</fullName>
    </submittedName>
</protein>
<proteinExistence type="predicted"/>
<dbReference type="Proteomes" id="UP000179013">
    <property type="component" value="Unassembled WGS sequence"/>
</dbReference>
<organism evidence="1 2">
    <name type="scientific">Candidatus Woesebacteria bacterium RBG_16_39_8b</name>
    <dbReference type="NCBI Taxonomy" id="1802482"/>
    <lineage>
        <taxon>Bacteria</taxon>
        <taxon>Candidatus Woeseibacteriota</taxon>
    </lineage>
</organism>
<sequence length="107" mass="12577">MDKNKKLKQKGFSTVGDILTSYISDEDKYISHEFQKYGYELAKELGDLKNKSLYIKLAKESPRGLIEAARNFVKDAYQVKSPPKLFMWKLSELKKVRKADTQEERRR</sequence>
<accession>A0A1F7X811</accession>
<reference evidence="1 2" key="1">
    <citation type="journal article" date="2016" name="Nat. Commun.">
        <title>Thousands of microbial genomes shed light on interconnected biogeochemical processes in an aquifer system.</title>
        <authorList>
            <person name="Anantharaman K."/>
            <person name="Brown C.T."/>
            <person name="Hug L.A."/>
            <person name="Sharon I."/>
            <person name="Castelle C.J."/>
            <person name="Probst A.J."/>
            <person name="Thomas B.C."/>
            <person name="Singh A."/>
            <person name="Wilkins M.J."/>
            <person name="Karaoz U."/>
            <person name="Brodie E.L."/>
            <person name="Williams K.H."/>
            <person name="Hubbard S.S."/>
            <person name="Banfield J.F."/>
        </authorList>
    </citation>
    <scope>NUCLEOTIDE SEQUENCE [LARGE SCALE GENOMIC DNA]</scope>
</reference>
<evidence type="ECO:0000313" key="2">
    <source>
        <dbReference type="Proteomes" id="UP000179013"/>
    </source>
</evidence>
<evidence type="ECO:0000313" key="1">
    <source>
        <dbReference type="EMBL" id="OGM11176.1"/>
    </source>
</evidence>
<dbReference type="EMBL" id="MGFU01000065">
    <property type="protein sequence ID" value="OGM11176.1"/>
    <property type="molecule type" value="Genomic_DNA"/>
</dbReference>
<comment type="caution">
    <text evidence="1">The sequence shown here is derived from an EMBL/GenBank/DDBJ whole genome shotgun (WGS) entry which is preliminary data.</text>
</comment>